<dbReference type="HOGENOM" id="CLU_3297290_0_0_9"/>
<dbReference type="AlphaFoldDB" id="I1ZPB0"/>
<proteinExistence type="predicted"/>
<dbReference type="Proteomes" id="UP000002865">
    <property type="component" value="Chromosome"/>
</dbReference>
<accession>I1ZPB0</accession>
<sequence length="40" mass="4525">MTILDPTGRGFARKSKASLFGVGNLENMHIYDEKVSEKFH</sequence>
<name>I1ZPB0_STRPA</name>
<evidence type="ECO:0000313" key="1">
    <source>
        <dbReference type="EMBL" id="AFJ26884.1"/>
    </source>
</evidence>
<evidence type="ECO:0000313" key="2">
    <source>
        <dbReference type="Proteomes" id="UP000002865"/>
    </source>
</evidence>
<dbReference type="EMBL" id="CP003122">
    <property type="protein sequence ID" value="AFJ26884.1"/>
    <property type="molecule type" value="Genomic_DNA"/>
</dbReference>
<protein>
    <submittedName>
        <fullName evidence="1">Uncharacterized protein</fullName>
    </submittedName>
</protein>
<reference evidence="1 2" key="1">
    <citation type="journal article" date="2012" name="PLoS ONE">
        <title>Complete Genome and Transcriptomes of Streptococcus parasanguinis FW213: Phylogenic Relations and Potential Virulence Mechanisms.</title>
        <authorList>
            <person name="Geng J."/>
            <person name="Chiu C.H."/>
            <person name="Tang P."/>
            <person name="Chen Y."/>
            <person name="Shieh H.R."/>
            <person name="Hu S."/>
            <person name="Chen Y.Y."/>
        </authorList>
    </citation>
    <scope>NUCLEOTIDE SEQUENCE [LARGE SCALE GENOMIC DNA]</scope>
    <source>
        <strain evidence="1 2">FW213</strain>
    </source>
</reference>
<dbReference type="PaxDb" id="1114965-Spaf_1942"/>
<gene>
    <name evidence="1" type="ORF">Spaf_1942</name>
</gene>
<organism evidence="1 2">
    <name type="scientific">Streptococcus parasanguinis FW213</name>
    <dbReference type="NCBI Taxonomy" id="1114965"/>
    <lineage>
        <taxon>Bacteria</taxon>
        <taxon>Bacillati</taxon>
        <taxon>Bacillota</taxon>
        <taxon>Bacilli</taxon>
        <taxon>Lactobacillales</taxon>
        <taxon>Streptococcaceae</taxon>
        <taxon>Streptococcus</taxon>
    </lineage>
</organism>
<dbReference type="KEGG" id="scf:Spaf_1942"/>